<keyword evidence="2" id="KW-1185">Reference proteome</keyword>
<dbReference type="EMBL" id="VUJU01006701">
    <property type="protein sequence ID" value="KAF0747826.1"/>
    <property type="molecule type" value="Genomic_DNA"/>
</dbReference>
<sequence>MVLSNDESVGSRSVLDCYEYGQISSCDSLTDHDDNRPNKKNKYNTNNPLCSLYLRKITKTELCKIITNMNNDSFPGLDGISINKTFLTKFKKKKDYPRFLQKCINIAHL</sequence>
<evidence type="ECO:0000313" key="2">
    <source>
        <dbReference type="Proteomes" id="UP000478052"/>
    </source>
</evidence>
<protein>
    <submittedName>
        <fullName evidence="1">Uncharacterized protein</fullName>
    </submittedName>
</protein>
<reference evidence="1 2" key="1">
    <citation type="submission" date="2019-08" db="EMBL/GenBank/DDBJ databases">
        <title>Whole genome of Aphis craccivora.</title>
        <authorList>
            <person name="Voronova N.V."/>
            <person name="Shulinski R.S."/>
            <person name="Bandarenka Y.V."/>
            <person name="Zhorov D.G."/>
            <person name="Warner D."/>
        </authorList>
    </citation>
    <scope>NUCLEOTIDE SEQUENCE [LARGE SCALE GENOMIC DNA]</scope>
    <source>
        <strain evidence="1">180601</strain>
        <tissue evidence="1">Whole Body</tissue>
    </source>
</reference>
<organism evidence="1 2">
    <name type="scientific">Aphis craccivora</name>
    <name type="common">Cowpea aphid</name>
    <dbReference type="NCBI Taxonomy" id="307492"/>
    <lineage>
        <taxon>Eukaryota</taxon>
        <taxon>Metazoa</taxon>
        <taxon>Ecdysozoa</taxon>
        <taxon>Arthropoda</taxon>
        <taxon>Hexapoda</taxon>
        <taxon>Insecta</taxon>
        <taxon>Pterygota</taxon>
        <taxon>Neoptera</taxon>
        <taxon>Paraneoptera</taxon>
        <taxon>Hemiptera</taxon>
        <taxon>Sternorrhyncha</taxon>
        <taxon>Aphidomorpha</taxon>
        <taxon>Aphidoidea</taxon>
        <taxon>Aphididae</taxon>
        <taxon>Aphidini</taxon>
        <taxon>Aphis</taxon>
        <taxon>Aphis</taxon>
    </lineage>
</organism>
<name>A0A6G0Y2E1_APHCR</name>
<gene>
    <name evidence="1" type="ORF">FWK35_00018234</name>
</gene>
<dbReference type="AlphaFoldDB" id="A0A6G0Y2E1"/>
<proteinExistence type="predicted"/>
<dbReference type="Proteomes" id="UP000478052">
    <property type="component" value="Unassembled WGS sequence"/>
</dbReference>
<accession>A0A6G0Y2E1</accession>
<comment type="caution">
    <text evidence="1">The sequence shown here is derived from an EMBL/GenBank/DDBJ whole genome shotgun (WGS) entry which is preliminary data.</text>
</comment>
<evidence type="ECO:0000313" key="1">
    <source>
        <dbReference type="EMBL" id="KAF0747826.1"/>
    </source>
</evidence>